<dbReference type="GO" id="GO:0005615">
    <property type="term" value="C:extracellular space"/>
    <property type="evidence" value="ECO:0007669"/>
    <property type="project" value="InterPro"/>
</dbReference>
<dbReference type="Ensembl" id="ENSMMST00000000231.1">
    <property type="protein sequence ID" value="ENSMMSP00000000213.1"/>
    <property type="gene ID" value="ENSMMSG00000000199.1"/>
</dbReference>
<dbReference type="PANTHER" id="PTHR31708">
    <property type="entry name" value="ABPBG26-RELATED"/>
    <property type="match status" value="1"/>
</dbReference>
<name>A0A8C6CKU0_MOSMO</name>
<protein>
    <submittedName>
        <fullName evidence="6">Uncharacterized protein</fullName>
    </submittedName>
</protein>
<dbReference type="AlphaFoldDB" id="A0A8C6CKU0"/>
<dbReference type="Proteomes" id="UP000694544">
    <property type="component" value="Unplaced"/>
</dbReference>
<keyword evidence="7" id="KW-1185">Reference proteome</keyword>
<dbReference type="GeneTree" id="ENSGT00900000141269"/>
<evidence type="ECO:0000313" key="6">
    <source>
        <dbReference type="Ensembl" id="ENSMMSP00000000213.1"/>
    </source>
</evidence>
<proteinExistence type="inferred from homology"/>
<keyword evidence="4 5" id="KW-0732">Signal</keyword>
<dbReference type="SUPFAM" id="SSF48201">
    <property type="entry name" value="Uteroglobin-like"/>
    <property type="match status" value="1"/>
</dbReference>
<feature type="signal peptide" evidence="5">
    <location>
        <begin position="1"/>
        <end position="23"/>
    </location>
</feature>
<evidence type="ECO:0000256" key="2">
    <source>
        <dbReference type="ARBA" id="ARBA00008650"/>
    </source>
</evidence>
<evidence type="ECO:0000256" key="1">
    <source>
        <dbReference type="ARBA" id="ARBA00004613"/>
    </source>
</evidence>
<reference evidence="6" key="2">
    <citation type="submission" date="2025-09" db="UniProtKB">
        <authorList>
            <consortium name="Ensembl"/>
        </authorList>
    </citation>
    <scope>IDENTIFICATION</scope>
</reference>
<dbReference type="Gene3D" id="1.20.920.50">
    <property type="match status" value="1"/>
</dbReference>
<evidence type="ECO:0000313" key="7">
    <source>
        <dbReference type="Proteomes" id="UP000694544"/>
    </source>
</evidence>
<evidence type="ECO:0000256" key="4">
    <source>
        <dbReference type="ARBA" id="ARBA00022729"/>
    </source>
</evidence>
<dbReference type="InterPro" id="IPR016126">
    <property type="entry name" value="Secretoglobin"/>
</dbReference>
<evidence type="ECO:0000256" key="3">
    <source>
        <dbReference type="ARBA" id="ARBA00022525"/>
    </source>
</evidence>
<accession>A0A8C6CKU0</accession>
<dbReference type="InterPro" id="IPR053723">
    <property type="entry name" value="Secretoglobin_Domain_sf"/>
</dbReference>
<organism evidence="6 7">
    <name type="scientific">Moschus moschiferus</name>
    <name type="common">Siberian musk deer</name>
    <name type="synonym">Moschus sibiricus</name>
    <dbReference type="NCBI Taxonomy" id="68415"/>
    <lineage>
        <taxon>Eukaryota</taxon>
        <taxon>Metazoa</taxon>
        <taxon>Chordata</taxon>
        <taxon>Craniata</taxon>
        <taxon>Vertebrata</taxon>
        <taxon>Euteleostomi</taxon>
        <taxon>Mammalia</taxon>
        <taxon>Eutheria</taxon>
        <taxon>Laurasiatheria</taxon>
        <taxon>Artiodactyla</taxon>
        <taxon>Ruminantia</taxon>
        <taxon>Pecora</taxon>
        <taxon>Moschidae</taxon>
        <taxon>Moschus</taxon>
    </lineage>
</organism>
<comment type="subcellular location">
    <subcellularLocation>
        <location evidence="1">Secreted</location>
    </subcellularLocation>
</comment>
<dbReference type="Pfam" id="PF09252">
    <property type="entry name" value="Feld-I_B"/>
    <property type="match status" value="1"/>
</dbReference>
<reference evidence="6" key="1">
    <citation type="submission" date="2025-08" db="UniProtKB">
        <authorList>
            <consortium name="Ensembl"/>
        </authorList>
    </citation>
    <scope>IDENTIFICATION</scope>
</reference>
<dbReference type="PANTHER" id="PTHR31708:SF0">
    <property type="entry name" value="ABPBG26-RELATED"/>
    <property type="match status" value="1"/>
</dbReference>
<dbReference type="InterPro" id="IPR035960">
    <property type="entry name" value="Secretoglobin_sf"/>
</dbReference>
<evidence type="ECO:0000256" key="5">
    <source>
        <dbReference type="SAM" id="SignalP"/>
    </source>
</evidence>
<keyword evidence="3" id="KW-0964">Secreted</keyword>
<sequence length="123" mass="13459">MKGTLLVLVLLVTRELTFETSEACPMFSAAFSSMALGSKTLLNSTLSLVDATDAENEAIGRIQDCFNEAGFDDKLLNIESMVIYSPHPYPALPTNTHSAVCHMVIDHEVIGYVADKSYKQRST</sequence>
<comment type="similarity">
    <text evidence="2">Belongs to the secretoglobin family.</text>
</comment>
<dbReference type="InterPro" id="IPR015332">
    <property type="entry name" value="CH2-like"/>
</dbReference>
<dbReference type="PROSITE" id="PS51311">
    <property type="entry name" value="SCGB"/>
    <property type="match status" value="1"/>
</dbReference>
<feature type="chain" id="PRO_5034358062" evidence="5">
    <location>
        <begin position="24"/>
        <end position="123"/>
    </location>
</feature>